<name>A0A0D8XPH1_DICVI</name>
<reference evidence="2 3" key="1">
    <citation type="submission" date="2013-11" db="EMBL/GenBank/DDBJ databases">
        <title>Draft genome of the bovine lungworm Dictyocaulus viviparus.</title>
        <authorList>
            <person name="Mitreva M."/>
        </authorList>
    </citation>
    <scope>NUCLEOTIDE SEQUENCE [LARGE SCALE GENOMIC DNA]</scope>
    <source>
        <strain evidence="2 3">HannoverDv2000</strain>
    </source>
</reference>
<feature type="transmembrane region" description="Helical" evidence="1">
    <location>
        <begin position="38"/>
        <end position="58"/>
    </location>
</feature>
<keyword evidence="1" id="KW-1133">Transmembrane helix</keyword>
<protein>
    <submittedName>
        <fullName evidence="2">Uncharacterized protein</fullName>
    </submittedName>
</protein>
<evidence type="ECO:0000256" key="1">
    <source>
        <dbReference type="SAM" id="Phobius"/>
    </source>
</evidence>
<dbReference type="EMBL" id="KN716353">
    <property type="protein sequence ID" value="KJH46435.1"/>
    <property type="molecule type" value="Genomic_DNA"/>
</dbReference>
<proteinExistence type="predicted"/>
<evidence type="ECO:0000313" key="2">
    <source>
        <dbReference type="EMBL" id="KJH46435.1"/>
    </source>
</evidence>
<dbReference type="AlphaFoldDB" id="A0A0D8XPH1"/>
<keyword evidence="1" id="KW-0472">Membrane</keyword>
<organism evidence="2 3">
    <name type="scientific">Dictyocaulus viviparus</name>
    <name type="common">Bovine lungworm</name>
    <dbReference type="NCBI Taxonomy" id="29172"/>
    <lineage>
        <taxon>Eukaryota</taxon>
        <taxon>Metazoa</taxon>
        <taxon>Ecdysozoa</taxon>
        <taxon>Nematoda</taxon>
        <taxon>Chromadorea</taxon>
        <taxon>Rhabditida</taxon>
        <taxon>Rhabditina</taxon>
        <taxon>Rhabditomorpha</taxon>
        <taxon>Strongyloidea</taxon>
        <taxon>Metastrongylidae</taxon>
        <taxon>Dictyocaulus</taxon>
    </lineage>
</organism>
<keyword evidence="1" id="KW-0812">Transmembrane</keyword>
<gene>
    <name evidence="2" type="ORF">DICVIV_07509</name>
</gene>
<sequence>MRASASSFLSLSSREVRKMRSLTLGYSLLKLLTEFTFLHSGVMMKVFFVVLLMVVSIASERPFHSTKHDRIHEDPEYGEEMKRVNPGLYNFIEEKWHPKPKAGMTPTSFPSLLLLPLIIHFVIVKTI</sequence>
<dbReference type="Proteomes" id="UP000053766">
    <property type="component" value="Unassembled WGS sequence"/>
</dbReference>
<keyword evidence="3" id="KW-1185">Reference proteome</keyword>
<accession>A0A0D8XPH1</accession>
<reference evidence="3" key="2">
    <citation type="journal article" date="2016" name="Sci. Rep.">
        <title>Dictyocaulus viviparus genome, variome and transcriptome elucidate lungworm biology and support future intervention.</title>
        <authorList>
            <person name="McNulty S.N."/>
            <person name="Strube C."/>
            <person name="Rosa B.A."/>
            <person name="Martin J.C."/>
            <person name="Tyagi R."/>
            <person name="Choi Y.J."/>
            <person name="Wang Q."/>
            <person name="Hallsworth Pepin K."/>
            <person name="Zhang X."/>
            <person name="Ozersky P."/>
            <person name="Wilson R.K."/>
            <person name="Sternberg P.W."/>
            <person name="Gasser R.B."/>
            <person name="Mitreva M."/>
        </authorList>
    </citation>
    <scope>NUCLEOTIDE SEQUENCE [LARGE SCALE GENOMIC DNA]</scope>
    <source>
        <strain evidence="3">HannoverDv2000</strain>
    </source>
</reference>
<evidence type="ECO:0000313" key="3">
    <source>
        <dbReference type="Proteomes" id="UP000053766"/>
    </source>
</evidence>